<evidence type="ECO:0000313" key="2">
    <source>
        <dbReference type="Proteomes" id="UP000823388"/>
    </source>
</evidence>
<sequence>MSNGMFYHLVKLATSKTRRASVRCMSIVISGLWTQECSANLIDDKFHSFCVQSVTQMQSMGRTMHHSIFYIFLERVLIKFHTFTLRKQFLKELKTRARTTFEFRSKSNVSLSSDSPNYVYKWKMLDRSCR</sequence>
<proteinExistence type="predicted"/>
<comment type="caution">
    <text evidence="1">The sequence shown here is derived from an EMBL/GenBank/DDBJ whole genome shotgun (WGS) entry which is preliminary data.</text>
</comment>
<reference evidence="1" key="1">
    <citation type="submission" date="2020-05" db="EMBL/GenBank/DDBJ databases">
        <title>WGS assembly of Panicum virgatum.</title>
        <authorList>
            <person name="Lovell J.T."/>
            <person name="Jenkins J."/>
            <person name="Shu S."/>
            <person name="Juenger T.E."/>
            <person name="Schmutz J."/>
        </authorList>
    </citation>
    <scope>NUCLEOTIDE SEQUENCE</scope>
    <source>
        <strain evidence="1">AP13</strain>
    </source>
</reference>
<keyword evidence="2" id="KW-1185">Reference proteome</keyword>
<name>A0A8T0X7N5_PANVG</name>
<dbReference type="AlphaFoldDB" id="A0A8T0X7N5"/>
<dbReference type="Proteomes" id="UP000823388">
    <property type="component" value="Chromosome 1N"/>
</dbReference>
<gene>
    <name evidence="1" type="ORF">PVAP13_1NG289800</name>
</gene>
<organism evidence="1 2">
    <name type="scientific">Panicum virgatum</name>
    <name type="common">Blackwell switchgrass</name>
    <dbReference type="NCBI Taxonomy" id="38727"/>
    <lineage>
        <taxon>Eukaryota</taxon>
        <taxon>Viridiplantae</taxon>
        <taxon>Streptophyta</taxon>
        <taxon>Embryophyta</taxon>
        <taxon>Tracheophyta</taxon>
        <taxon>Spermatophyta</taxon>
        <taxon>Magnoliopsida</taxon>
        <taxon>Liliopsida</taxon>
        <taxon>Poales</taxon>
        <taxon>Poaceae</taxon>
        <taxon>PACMAD clade</taxon>
        <taxon>Panicoideae</taxon>
        <taxon>Panicodae</taxon>
        <taxon>Paniceae</taxon>
        <taxon>Panicinae</taxon>
        <taxon>Panicum</taxon>
        <taxon>Panicum sect. Hiantes</taxon>
    </lineage>
</organism>
<evidence type="ECO:0000313" key="1">
    <source>
        <dbReference type="EMBL" id="KAG2651559.1"/>
    </source>
</evidence>
<accession>A0A8T0X7N5</accession>
<protein>
    <submittedName>
        <fullName evidence="1">Uncharacterized protein</fullName>
    </submittedName>
</protein>
<dbReference type="EMBL" id="CM029038">
    <property type="protein sequence ID" value="KAG2651559.1"/>
    <property type="molecule type" value="Genomic_DNA"/>
</dbReference>